<proteinExistence type="predicted"/>
<dbReference type="EMBL" id="MBFT01000485">
    <property type="protein sequence ID" value="PVU90364.1"/>
    <property type="molecule type" value="Genomic_DNA"/>
</dbReference>
<accession>A0A2T9YDJ3</accession>
<dbReference type="STRING" id="61424.A0A2T9YDJ3"/>
<keyword evidence="4" id="KW-1185">Reference proteome</keyword>
<dbReference type="PANTHER" id="PTHR21506:SF0">
    <property type="entry name" value="CONSERVED OLIGOMERIC GOLGI COMPLEX SUBUNIT 6"/>
    <property type="match status" value="1"/>
</dbReference>
<reference evidence="3 4" key="1">
    <citation type="journal article" date="2018" name="MBio">
        <title>Comparative Genomics Reveals the Core Gene Toolbox for the Fungus-Insect Symbiosis.</title>
        <authorList>
            <person name="Wang Y."/>
            <person name="Stata M."/>
            <person name="Wang W."/>
            <person name="Stajich J.E."/>
            <person name="White M.M."/>
            <person name="Moncalvo J.M."/>
        </authorList>
    </citation>
    <scope>NUCLEOTIDE SEQUENCE [LARGE SCALE GENOMIC DNA]</scope>
    <source>
        <strain evidence="3 4">AUS-77-4</strain>
    </source>
</reference>
<dbReference type="PANTHER" id="PTHR21506">
    <property type="entry name" value="COMPONENT OF OLIGOMERIC GOLGI COMPLEX 6"/>
    <property type="match status" value="1"/>
</dbReference>
<gene>
    <name evidence="3" type="ORF">BB559_004655</name>
</gene>
<sequence length="696" mass="79073">MNSPQLHKQNNPNSTLFPQDKTNLSLNQLASFLDHFLPLQSPQLQSQNSSNINDSLSQDEHFNASLLANDLEMMLVSSELNLKTTQNVFDADTEFLNSTTEVLNEIDNIEKSLSLSENHITQLLNKISMIKQQTINISENASILVDEKYELVRRYHLAIQLNQKLGLSPQEWQIINPKKGTEIKVDDTFFSTLKKLKALVNDCGILLQTSNPIAASDIMRKTLSAQESAYNSLYTWTLNEIRTLGREAPEPKYLLKKAINELFDRPSLYETTIQNLIDCRSNALQRAFINALVRGGPNGVPRAIEVHASDPLRYVSDMLAWTHQSQENETEFLEQLLPIEKNTKSYEITEKNTIHSYFIDFKEILGGCLEDICKPLELRLNQTLSERESPVLLLQLHYLIGFYQDILGRKLSAESSICLALKKSYEGSYLLFQKTFDSFVEQEIENMLGISMTLDVSETTRRITSVSQELFYLKSSSPGSNNNNRKTNSEQNPTYNEISPSSKHILSGMLTTIKAVEDTATESDSLLLHEKSIYMWNTLYFIKAEMGLFGEASEFILLLDDKLLELQKAILGAMNEILVNRSCLKRCFDEMNDELPNISASETWNCFRAFDKALSEGSMDLSSVTSRIHDTAFAQNLRKQSVDAFLEMYTQLHILLSKKIISSNKISDQNNDLITEVWEVPDDLIVHHPGSVNVLF</sequence>
<dbReference type="Pfam" id="PF20653">
    <property type="entry name" value="COG6_C"/>
    <property type="match status" value="1"/>
</dbReference>
<dbReference type="SMART" id="SM01087">
    <property type="entry name" value="COG6"/>
    <property type="match status" value="1"/>
</dbReference>
<evidence type="ECO:0000256" key="1">
    <source>
        <dbReference type="SAM" id="MobiDB-lite"/>
    </source>
</evidence>
<evidence type="ECO:0000259" key="2">
    <source>
        <dbReference type="Pfam" id="PF20653"/>
    </source>
</evidence>
<dbReference type="InterPro" id="IPR048369">
    <property type="entry name" value="COG6_C"/>
</dbReference>
<feature type="region of interest" description="Disordered" evidence="1">
    <location>
        <begin position="474"/>
        <end position="496"/>
    </location>
</feature>
<dbReference type="AlphaFoldDB" id="A0A2T9YDJ3"/>
<dbReference type="GO" id="GO:0006891">
    <property type="term" value="P:intra-Golgi vesicle-mediated transport"/>
    <property type="evidence" value="ECO:0007669"/>
    <property type="project" value="InterPro"/>
</dbReference>
<protein>
    <recommendedName>
        <fullName evidence="2">Conserved Oligomeric Golgi complex subunit 6 C-terminal domain-containing protein</fullName>
    </recommendedName>
</protein>
<dbReference type="InterPro" id="IPR010490">
    <property type="entry name" value="COG6"/>
</dbReference>
<dbReference type="OrthoDB" id="272987at2759"/>
<feature type="region of interest" description="Disordered" evidence="1">
    <location>
        <begin position="1"/>
        <end position="20"/>
    </location>
</feature>
<name>A0A2T9YDJ3_9FUNG</name>
<dbReference type="GO" id="GO:0017119">
    <property type="term" value="C:Golgi transport complex"/>
    <property type="evidence" value="ECO:0007669"/>
    <property type="project" value="InterPro"/>
</dbReference>
<feature type="domain" description="Conserved Oligomeric Golgi complex subunit 6 C-terminal" evidence="2">
    <location>
        <begin position="214"/>
        <end position="668"/>
    </location>
</feature>
<evidence type="ECO:0000313" key="3">
    <source>
        <dbReference type="EMBL" id="PVU90364.1"/>
    </source>
</evidence>
<evidence type="ECO:0000313" key="4">
    <source>
        <dbReference type="Proteomes" id="UP000245699"/>
    </source>
</evidence>
<dbReference type="Proteomes" id="UP000245699">
    <property type="component" value="Unassembled WGS sequence"/>
</dbReference>
<comment type="caution">
    <text evidence="3">The sequence shown here is derived from an EMBL/GenBank/DDBJ whole genome shotgun (WGS) entry which is preliminary data.</text>
</comment>
<organism evidence="3 4">
    <name type="scientific">Furculomyces boomerangus</name>
    <dbReference type="NCBI Taxonomy" id="61424"/>
    <lineage>
        <taxon>Eukaryota</taxon>
        <taxon>Fungi</taxon>
        <taxon>Fungi incertae sedis</taxon>
        <taxon>Zoopagomycota</taxon>
        <taxon>Kickxellomycotina</taxon>
        <taxon>Harpellomycetes</taxon>
        <taxon>Harpellales</taxon>
        <taxon>Harpellaceae</taxon>
        <taxon>Furculomyces</taxon>
    </lineage>
</organism>